<name>A0A222WLW1_9BACL</name>
<evidence type="ECO:0000313" key="3">
    <source>
        <dbReference type="Proteomes" id="UP000214666"/>
    </source>
</evidence>
<dbReference type="Proteomes" id="UP000214666">
    <property type="component" value="Chromosome"/>
</dbReference>
<evidence type="ECO:0000259" key="1">
    <source>
        <dbReference type="Pfam" id="PF13530"/>
    </source>
</evidence>
<sequence length="184" mass="21209">MIHYKKECRDFAYDLSSNNLIRLSNKRYHNELHKIGWEEDEIIRAKSPGLQQADVLGWFDGEKLASQVATYPLQVNIFNRTYAMGGLTGAGTFPEYSGQGLMKLLSWNQGTYTLRIDPKGKGEIFRSHKQSEDSISIQTMTTMLLGYKRPEYLHKIGRIKCAPETIELLENTIEQKTPYFSDFF</sequence>
<dbReference type="InterPro" id="IPR016181">
    <property type="entry name" value="Acyl_CoA_acyltransferase"/>
</dbReference>
<dbReference type="Pfam" id="PF13530">
    <property type="entry name" value="SCP2_2"/>
    <property type="match status" value="1"/>
</dbReference>
<dbReference type="SUPFAM" id="SSF55718">
    <property type="entry name" value="SCP-like"/>
    <property type="match status" value="1"/>
</dbReference>
<accession>A0A222WLW1</accession>
<dbReference type="KEGG" id="pkb:B4V02_12760"/>
<dbReference type="AlphaFoldDB" id="A0A222WLW1"/>
<reference evidence="2 3" key="1">
    <citation type="submission" date="2017-03" db="EMBL/GenBank/DDBJ databases">
        <title>Complete genome sequence of Paenibacillus Kribbensis producing bioflocculants.</title>
        <authorList>
            <person name="Lee H.-G."/>
            <person name="Oh H.-M."/>
        </authorList>
    </citation>
    <scope>NUCLEOTIDE SEQUENCE [LARGE SCALE GENOMIC DNA]</scope>
    <source>
        <strain evidence="2 3">AM49</strain>
    </source>
</reference>
<protein>
    <recommendedName>
        <fullName evidence="1">Enhanced intracellular survival protein domain-containing protein</fullName>
    </recommendedName>
</protein>
<dbReference type="InterPro" id="IPR025559">
    <property type="entry name" value="Eis_dom"/>
</dbReference>
<organism evidence="2 3">
    <name type="scientific">Paenibacillus kribbensis</name>
    <dbReference type="NCBI Taxonomy" id="172713"/>
    <lineage>
        <taxon>Bacteria</taxon>
        <taxon>Bacillati</taxon>
        <taxon>Bacillota</taxon>
        <taxon>Bacilli</taxon>
        <taxon>Bacillales</taxon>
        <taxon>Paenibacillaceae</taxon>
        <taxon>Paenibacillus</taxon>
    </lineage>
</organism>
<evidence type="ECO:0000313" key="2">
    <source>
        <dbReference type="EMBL" id="ASR47480.1"/>
    </source>
</evidence>
<dbReference type="SUPFAM" id="SSF55729">
    <property type="entry name" value="Acyl-CoA N-acyltransferases (Nat)"/>
    <property type="match status" value="1"/>
</dbReference>
<proteinExistence type="predicted"/>
<keyword evidence="3" id="KW-1185">Reference proteome</keyword>
<gene>
    <name evidence="2" type="ORF">B4V02_12760</name>
</gene>
<dbReference type="InterPro" id="IPR036527">
    <property type="entry name" value="SCP2_sterol-bd_dom_sf"/>
</dbReference>
<dbReference type="EMBL" id="CP020028">
    <property type="protein sequence ID" value="ASR47480.1"/>
    <property type="molecule type" value="Genomic_DNA"/>
</dbReference>
<dbReference type="Gene3D" id="3.30.1050.10">
    <property type="entry name" value="SCP2 sterol-binding domain"/>
    <property type="match status" value="1"/>
</dbReference>
<feature type="domain" description="Enhanced intracellular survival protein" evidence="1">
    <location>
        <begin position="104"/>
        <end position="181"/>
    </location>
</feature>
<dbReference type="Gene3D" id="3.40.630.30">
    <property type="match status" value="1"/>
</dbReference>